<dbReference type="GO" id="GO:0006508">
    <property type="term" value="P:proteolysis"/>
    <property type="evidence" value="ECO:0007669"/>
    <property type="project" value="UniProtKB-KW"/>
</dbReference>
<dbReference type="RefSeq" id="WP_189131319.1">
    <property type="nucleotide sequence ID" value="NZ_BMMS01000007.1"/>
</dbReference>
<keyword evidence="4" id="KW-0812">Transmembrane</keyword>
<keyword evidence="4" id="KW-0472">Membrane</keyword>
<dbReference type="AlphaFoldDB" id="A0A918DX32"/>
<dbReference type="Gene3D" id="2.30.42.10">
    <property type="match status" value="1"/>
</dbReference>
<organism evidence="6 7">
    <name type="scientific">Wenjunlia tyrosinilytica</name>
    <dbReference type="NCBI Taxonomy" id="1544741"/>
    <lineage>
        <taxon>Bacteria</taxon>
        <taxon>Bacillati</taxon>
        <taxon>Actinomycetota</taxon>
        <taxon>Actinomycetes</taxon>
        <taxon>Kitasatosporales</taxon>
        <taxon>Streptomycetaceae</taxon>
        <taxon>Wenjunlia</taxon>
    </lineage>
</organism>
<dbReference type="InterPro" id="IPR001940">
    <property type="entry name" value="Peptidase_S1C"/>
</dbReference>
<name>A0A918DX32_9ACTN</name>
<dbReference type="PANTHER" id="PTHR43343:SF3">
    <property type="entry name" value="PROTEASE DO-LIKE 8, CHLOROPLASTIC"/>
    <property type="match status" value="1"/>
</dbReference>
<evidence type="ECO:0000256" key="3">
    <source>
        <dbReference type="SAM" id="MobiDB-lite"/>
    </source>
</evidence>
<dbReference type="PANTHER" id="PTHR43343">
    <property type="entry name" value="PEPTIDASE S12"/>
    <property type="match status" value="1"/>
</dbReference>
<proteinExistence type="predicted"/>
<dbReference type="Pfam" id="PF13180">
    <property type="entry name" value="PDZ_2"/>
    <property type="match status" value="1"/>
</dbReference>
<feature type="region of interest" description="Disordered" evidence="3">
    <location>
        <begin position="98"/>
        <end position="132"/>
    </location>
</feature>
<feature type="region of interest" description="Disordered" evidence="3">
    <location>
        <begin position="1"/>
        <end position="34"/>
    </location>
</feature>
<dbReference type="SUPFAM" id="SSF50156">
    <property type="entry name" value="PDZ domain-like"/>
    <property type="match status" value="1"/>
</dbReference>
<dbReference type="PRINTS" id="PR00834">
    <property type="entry name" value="PROTEASES2C"/>
</dbReference>
<dbReference type="Gene3D" id="2.40.10.120">
    <property type="match status" value="1"/>
</dbReference>
<protein>
    <submittedName>
        <fullName evidence="6">Protease</fullName>
    </submittedName>
</protein>
<reference evidence="6" key="1">
    <citation type="journal article" date="2014" name="Int. J. Syst. Evol. Microbiol.">
        <title>Complete genome sequence of Corynebacterium casei LMG S-19264T (=DSM 44701T), isolated from a smear-ripened cheese.</title>
        <authorList>
            <consortium name="US DOE Joint Genome Institute (JGI-PGF)"/>
            <person name="Walter F."/>
            <person name="Albersmeier A."/>
            <person name="Kalinowski J."/>
            <person name="Ruckert C."/>
        </authorList>
    </citation>
    <scope>NUCLEOTIDE SEQUENCE</scope>
    <source>
        <strain evidence="6">CGMCC 4.7201</strain>
    </source>
</reference>
<reference evidence="6" key="2">
    <citation type="submission" date="2020-09" db="EMBL/GenBank/DDBJ databases">
        <authorList>
            <person name="Sun Q."/>
            <person name="Zhou Y."/>
        </authorList>
    </citation>
    <scope>NUCLEOTIDE SEQUENCE</scope>
    <source>
        <strain evidence="6">CGMCC 4.7201</strain>
    </source>
</reference>
<evidence type="ECO:0000313" key="7">
    <source>
        <dbReference type="Proteomes" id="UP000641932"/>
    </source>
</evidence>
<gene>
    <name evidence="6" type="ORF">GCM10012280_20790</name>
</gene>
<feature type="domain" description="PDZ" evidence="5">
    <location>
        <begin position="449"/>
        <end position="528"/>
    </location>
</feature>
<sequence>MFDGKAARPKWWSRPEGAGAPGTGFRVETEPQAQPTRLVAEGDRPSAVSFDKSEAVTAQQPLAHAVAPLVDGDATVPQAVGDTNPYAAPVSDTVPAFRPDPYGTPPYGGPGPYAPAPPVQHPSARHHPAPHQHALPQPIVPHPRPQPLAVPLGGHYAPWQRPLPWGVLPPPPPRRRGRGRMIVGILLVALFAGVLGGAVGAAVQENGGVSDVELPQAPPDKVDRAPDSVAGIAASTLPGVVYIHVRGSGKEATGTGFVIDGRGHILTNSHVVEPAARGGDISVTFNSGTVRAAEIVGRDSGYDLAVIKVGGVHGLHPLSLGNSDSVQVGDPVVAIGAPYDLEGTVTSGIISAKDRPIAAGGEGDGSDISYVNALQTDAPINPGNSGGPLVNTRGQVIGINSAIRSASGGASPFGGAGQGGSIGLGFAIPVNQARRVAEELINTGRATHAIIGVQLNMSYDGDGAQVGKGVGGSKPVTPGGPGDKAGLKPEDVITRVDGRPVHTGEELIVKIRSRKPGDTMRLTVERDGHERQVDVTLDRASGD</sequence>
<evidence type="ECO:0000256" key="1">
    <source>
        <dbReference type="ARBA" id="ARBA00022670"/>
    </source>
</evidence>
<comment type="caution">
    <text evidence="6">The sequence shown here is derived from an EMBL/GenBank/DDBJ whole genome shotgun (WGS) entry which is preliminary data.</text>
</comment>
<dbReference type="SMART" id="SM00228">
    <property type="entry name" value="PDZ"/>
    <property type="match status" value="1"/>
</dbReference>
<dbReference type="GO" id="GO:0004252">
    <property type="term" value="F:serine-type endopeptidase activity"/>
    <property type="evidence" value="ECO:0007669"/>
    <property type="project" value="InterPro"/>
</dbReference>
<accession>A0A918DX32</accession>
<feature type="transmembrane region" description="Helical" evidence="4">
    <location>
        <begin position="181"/>
        <end position="203"/>
    </location>
</feature>
<dbReference type="Proteomes" id="UP000641932">
    <property type="component" value="Unassembled WGS sequence"/>
</dbReference>
<dbReference type="EMBL" id="BMMS01000007">
    <property type="protein sequence ID" value="GGO85909.1"/>
    <property type="molecule type" value="Genomic_DNA"/>
</dbReference>
<evidence type="ECO:0000259" key="5">
    <source>
        <dbReference type="SMART" id="SM00228"/>
    </source>
</evidence>
<keyword evidence="7" id="KW-1185">Reference proteome</keyword>
<keyword evidence="1 6" id="KW-0645">Protease</keyword>
<dbReference type="InterPro" id="IPR001478">
    <property type="entry name" value="PDZ"/>
</dbReference>
<keyword evidence="2" id="KW-0378">Hydrolase</keyword>
<dbReference type="Pfam" id="PF13365">
    <property type="entry name" value="Trypsin_2"/>
    <property type="match status" value="1"/>
</dbReference>
<feature type="compositionally biased region" description="Pro residues" evidence="3">
    <location>
        <begin position="102"/>
        <end position="120"/>
    </location>
</feature>
<dbReference type="InterPro" id="IPR036034">
    <property type="entry name" value="PDZ_sf"/>
</dbReference>
<keyword evidence="4" id="KW-1133">Transmembrane helix</keyword>
<dbReference type="InterPro" id="IPR051201">
    <property type="entry name" value="Chloro_Bact_Ser_Proteases"/>
</dbReference>
<dbReference type="InterPro" id="IPR009003">
    <property type="entry name" value="Peptidase_S1_PA"/>
</dbReference>
<evidence type="ECO:0000256" key="4">
    <source>
        <dbReference type="SAM" id="Phobius"/>
    </source>
</evidence>
<dbReference type="SUPFAM" id="SSF50494">
    <property type="entry name" value="Trypsin-like serine proteases"/>
    <property type="match status" value="1"/>
</dbReference>
<evidence type="ECO:0000313" key="6">
    <source>
        <dbReference type="EMBL" id="GGO85909.1"/>
    </source>
</evidence>
<evidence type="ECO:0000256" key="2">
    <source>
        <dbReference type="ARBA" id="ARBA00022801"/>
    </source>
</evidence>